<dbReference type="AlphaFoldDB" id="X1W0E2"/>
<name>X1W0E2_9ZZZZ</name>
<feature type="non-terminal residue" evidence="1">
    <location>
        <position position="1"/>
    </location>
</feature>
<dbReference type="EMBL" id="BARW01038047">
    <property type="protein sequence ID" value="GAJ20050.1"/>
    <property type="molecule type" value="Genomic_DNA"/>
</dbReference>
<evidence type="ECO:0000313" key="1">
    <source>
        <dbReference type="EMBL" id="GAJ20050.1"/>
    </source>
</evidence>
<proteinExistence type="predicted"/>
<accession>X1W0E2</accession>
<gene>
    <name evidence="1" type="ORF">S12H4_58537</name>
</gene>
<reference evidence="1" key="1">
    <citation type="journal article" date="2014" name="Front. Microbiol.">
        <title>High frequency of phylogenetically diverse reductive dehalogenase-homologous genes in deep subseafloor sedimentary metagenomes.</title>
        <authorList>
            <person name="Kawai M."/>
            <person name="Futagami T."/>
            <person name="Toyoda A."/>
            <person name="Takaki Y."/>
            <person name="Nishi S."/>
            <person name="Hori S."/>
            <person name="Arai W."/>
            <person name="Tsubouchi T."/>
            <person name="Morono Y."/>
            <person name="Uchiyama I."/>
            <person name="Ito T."/>
            <person name="Fujiyama A."/>
            <person name="Inagaki F."/>
            <person name="Takami H."/>
        </authorList>
    </citation>
    <scope>NUCLEOTIDE SEQUENCE</scope>
    <source>
        <strain evidence="1">Expedition CK06-06</strain>
    </source>
</reference>
<organism evidence="1">
    <name type="scientific">marine sediment metagenome</name>
    <dbReference type="NCBI Taxonomy" id="412755"/>
    <lineage>
        <taxon>unclassified sequences</taxon>
        <taxon>metagenomes</taxon>
        <taxon>ecological metagenomes</taxon>
    </lineage>
</organism>
<comment type="caution">
    <text evidence="1">The sequence shown here is derived from an EMBL/GenBank/DDBJ whole genome shotgun (WGS) entry which is preliminary data.</text>
</comment>
<protein>
    <submittedName>
        <fullName evidence="1">Uncharacterized protein</fullName>
    </submittedName>
</protein>
<sequence length="34" mass="3897">LFMKLGIVAKYGLQRDDILLIAEHEVLDQEPKSL</sequence>